<dbReference type="EMBL" id="QBLH01003688">
    <property type="protein sequence ID" value="TGZ36167.1"/>
    <property type="molecule type" value="Genomic_DNA"/>
</dbReference>
<gene>
    <name evidence="2" type="ORF">DBV15_07255</name>
</gene>
<dbReference type="Proteomes" id="UP000310200">
    <property type="component" value="Unassembled WGS sequence"/>
</dbReference>
<sequence length="120" mass="13589">MLYRGGGEASPKRPVNTTDPRFDDGCIENGWKARGRKWWDGGGGCRANLFKKQNTRFWHSFARQPSDTGHRSADYTAENFLRASTSRQKKHHSDHPAPPPLCIRSARFIAAIYPLALIHI</sequence>
<comment type="caution">
    <text evidence="2">The sequence shown here is derived from an EMBL/GenBank/DDBJ whole genome shotgun (WGS) entry which is preliminary data.</text>
</comment>
<evidence type="ECO:0000313" key="2">
    <source>
        <dbReference type="EMBL" id="TGZ36167.1"/>
    </source>
</evidence>
<reference evidence="2 3" key="1">
    <citation type="journal article" date="2019" name="Philos. Trans. R. Soc. Lond., B, Biol. Sci.">
        <title>Ant behaviour and brain gene expression of defending hosts depend on the ecological success of the intruding social parasite.</title>
        <authorList>
            <person name="Kaur R."/>
            <person name="Stoldt M."/>
            <person name="Jongepier E."/>
            <person name="Feldmeyer B."/>
            <person name="Menzel F."/>
            <person name="Bornberg-Bauer E."/>
            <person name="Foitzik S."/>
        </authorList>
    </citation>
    <scope>NUCLEOTIDE SEQUENCE [LARGE SCALE GENOMIC DNA]</scope>
    <source>
        <tissue evidence="2">Whole body</tissue>
    </source>
</reference>
<proteinExistence type="predicted"/>
<name>A0A4S2JNG8_9HYME</name>
<keyword evidence="3" id="KW-1185">Reference proteome</keyword>
<organism evidence="2 3">
    <name type="scientific">Temnothorax longispinosus</name>
    <dbReference type="NCBI Taxonomy" id="300112"/>
    <lineage>
        <taxon>Eukaryota</taxon>
        <taxon>Metazoa</taxon>
        <taxon>Ecdysozoa</taxon>
        <taxon>Arthropoda</taxon>
        <taxon>Hexapoda</taxon>
        <taxon>Insecta</taxon>
        <taxon>Pterygota</taxon>
        <taxon>Neoptera</taxon>
        <taxon>Endopterygota</taxon>
        <taxon>Hymenoptera</taxon>
        <taxon>Apocrita</taxon>
        <taxon>Aculeata</taxon>
        <taxon>Formicoidea</taxon>
        <taxon>Formicidae</taxon>
        <taxon>Myrmicinae</taxon>
        <taxon>Temnothorax</taxon>
    </lineage>
</organism>
<evidence type="ECO:0000256" key="1">
    <source>
        <dbReference type="SAM" id="MobiDB-lite"/>
    </source>
</evidence>
<feature type="region of interest" description="Disordered" evidence="1">
    <location>
        <begin position="1"/>
        <end position="21"/>
    </location>
</feature>
<evidence type="ECO:0000313" key="3">
    <source>
        <dbReference type="Proteomes" id="UP000310200"/>
    </source>
</evidence>
<dbReference type="AlphaFoldDB" id="A0A4S2JNG8"/>
<protein>
    <submittedName>
        <fullName evidence="2">Uncharacterized protein</fullName>
    </submittedName>
</protein>
<accession>A0A4S2JNG8</accession>